<accession>A0A177CL58</accession>
<dbReference type="SUPFAM" id="SSF51695">
    <property type="entry name" value="PLC-like phosphodiesterases"/>
    <property type="match status" value="1"/>
</dbReference>
<dbReference type="GeneID" id="28763543"/>
<dbReference type="InterPro" id="IPR017946">
    <property type="entry name" value="PLC-like_Pdiesterase_TIM-brl"/>
</dbReference>
<gene>
    <name evidence="1" type="ORF">CC84DRAFT_1173798</name>
</gene>
<protein>
    <submittedName>
        <fullName evidence="1">PLC-like phosphodiesterase</fullName>
    </submittedName>
</protein>
<dbReference type="Proteomes" id="UP000077069">
    <property type="component" value="Unassembled WGS sequence"/>
</dbReference>
<dbReference type="PANTHER" id="PTHR13593:SF143">
    <property type="entry name" value="PHOSPHATIDYLINOSITOL-SPECIFIC PHOSPHOLIPASE C X DOMAIN-CONTAINING PROTEIN"/>
    <property type="match status" value="1"/>
</dbReference>
<proteinExistence type="predicted"/>
<organism evidence="1 2">
    <name type="scientific">Paraphaeosphaeria sporulosa</name>
    <dbReference type="NCBI Taxonomy" id="1460663"/>
    <lineage>
        <taxon>Eukaryota</taxon>
        <taxon>Fungi</taxon>
        <taxon>Dikarya</taxon>
        <taxon>Ascomycota</taxon>
        <taxon>Pezizomycotina</taxon>
        <taxon>Dothideomycetes</taxon>
        <taxon>Pleosporomycetidae</taxon>
        <taxon>Pleosporales</taxon>
        <taxon>Massarineae</taxon>
        <taxon>Didymosphaeriaceae</taxon>
        <taxon>Paraphaeosphaeria</taxon>
    </lineage>
</organism>
<dbReference type="EMBL" id="KV441550">
    <property type="protein sequence ID" value="OAG08284.1"/>
    <property type="molecule type" value="Genomic_DNA"/>
</dbReference>
<dbReference type="OrthoDB" id="1046782at2759"/>
<dbReference type="RefSeq" id="XP_018038649.1">
    <property type="nucleotide sequence ID" value="XM_018180057.1"/>
</dbReference>
<dbReference type="GO" id="GO:0006629">
    <property type="term" value="P:lipid metabolic process"/>
    <property type="evidence" value="ECO:0007669"/>
    <property type="project" value="InterPro"/>
</dbReference>
<dbReference type="Gene3D" id="3.20.20.190">
    <property type="entry name" value="Phosphatidylinositol (PI) phosphodiesterase"/>
    <property type="match status" value="1"/>
</dbReference>
<evidence type="ECO:0000313" key="1">
    <source>
        <dbReference type="EMBL" id="OAG08284.1"/>
    </source>
</evidence>
<name>A0A177CL58_9PLEO</name>
<reference evidence="1 2" key="1">
    <citation type="submission" date="2016-05" db="EMBL/GenBank/DDBJ databases">
        <title>Comparative analysis of secretome profiles of manganese(II)-oxidizing ascomycete fungi.</title>
        <authorList>
            <consortium name="DOE Joint Genome Institute"/>
            <person name="Zeiner C.A."/>
            <person name="Purvine S.O."/>
            <person name="Zink E.M."/>
            <person name="Wu S."/>
            <person name="Pasa-Tolic L."/>
            <person name="Chaput D.L."/>
            <person name="Haridas S."/>
            <person name="Grigoriev I.V."/>
            <person name="Santelli C.M."/>
            <person name="Hansel C.M."/>
        </authorList>
    </citation>
    <scope>NUCLEOTIDE SEQUENCE [LARGE SCALE GENOMIC DNA]</scope>
    <source>
        <strain evidence="1 2">AP3s5-JAC2a</strain>
    </source>
</reference>
<keyword evidence="2" id="KW-1185">Reference proteome</keyword>
<evidence type="ECO:0000313" key="2">
    <source>
        <dbReference type="Proteomes" id="UP000077069"/>
    </source>
</evidence>
<dbReference type="InParanoid" id="A0A177CL58"/>
<sequence length="445" mass="48799">MGWGGCVGIMNASPFIWTQTSQSSYQMNSWSFPGSIDPGQLSTTYIEFDQGIFTTETDTSAVVAFQLNNPSSTEIQIHSEVYRPEDLDNPGNVQNIYVQLNNFPSDQNGQRIDLGFNHDQCVTLYLTSATDSLYANSAPVNWMHATLDLIGDKTLRQIALPGAHDAGMGPDFMSGTAFSVADNTKTQATTIGGQLLQGIRWFDIRPVMGDGGQWLSGHYSDGFAGWQGGNGEPISRVISDVNDFLSQNQELVILELSHSINSDDSYRSLNIAEWNALFDMLVGNISHLYTNPVADLSTIPIRDFIGSGPAVVVVARDDDSVLGDYANHGIHPSSSYRVFNKYSESAKPDYVVSDQISKLQNWKTLEPGDNAFLLSWTETESSVNAVPGFGEGNKANAREINVRLFGSLVPVLTKEVFPNIIIEDYVERKDLASLAMGINFRNHAL</sequence>
<dbReference type="GO" id="GO:0008081">
    <property type="term" value="F:phosphoric diester hydrolase activity"/>
    <property type="evidence" value="ECO:0007669"/>
    <property type="project" value="InterPro"/>
</dbReference>
<dbReference type="AlphaFoldDB" id="A0A177CL58"/>
<dbReference type="PANTHER" id="PTHR13593">
    <property type="match status" value="1"/>
</dbReference>
<dbReference type="InterPro" id="IPR051057">
    <property type="entry name" value="PI-PLC_domain"/>
</dbReference>